<proteinExistence type="predicted"/>
<evidence type="ECO:0000313" key="2">
    <source>
        <dbReference type="EMBL" id="KAJ1142126.1"/>
    </source>
</evidence>
<organism evidence="2 3">
    <name type="scientific">Pleurodeles waltl</name>
    <name type="common">Iberian ribbed newt</name>
    <dbReference type="NCBI Taxonomy" id="8319"/>
    <lineage>
        <taxon>Eukaryota</taxon>
        <taxon>Metazoa</taxon>
        <taxon>Chordata</taxon>
        <taxon>Craniata</taxon>
        <taxon>Vertebrata</taxon>
        <taxon>Euteleostomi</taxon>
        <taxon>Amphibia</taxon>
        <taxon>Batrachia</taxon>
        <taxon>Caudata</taxon>
        <taxon>Salamandroidea</taxon>
        <taxon>Salamandridae</taxon>
        <taxon>Pleurodelinae</taxon>
        <taxon>Pleurodeles</taxon>
    </lineage>
</organism>
<accession>A0AAV7QNP2</accession>
<protein>
    <submittedName>
        <fullName evidence="2">Uncharacterized protein</fullName>
    </submittedName>
</protein>
<evidence type="ECO:0000313" key="3">
    <source>
        <dbReference type="Proteomes" id="UP001066276"/>
    </source>
</evidence>
<feature type="compositionally biased region" description="Basic and acidic residues" evidence="1">
    <location>
        <begin position="73"/>
        <end position="84"/>
    </location>
</feature>
<feature type="compositionally biased region" description="Acidic residues" evidence="1">
    <location>
        <begin position="63"/>
        <end position="72"/>
    </location>
</feature>
<keyword evidence="3" id="KW-1185">Reference proteome</keyword>
<dbReference type="AlphaFoldDB" id="A0AAV7QNP2"/>
<comment type="caution">
    <text evidence="2">The sequence shown here is derived from an EMBL/GenBank/DDBJ whole genome shotgun (WGS) entry which is preliminary data.</text>
</comment>
<dbReference type="Proteomes" id="UP001066276">
    <property type="component" value="Chromosome 6"/>
</dbReference>
<dbReference type="EMBL" id="JANPWB010000010">
    <property type="protein sequence ID" value="KAJ1142126.1"/>
    <property type="molecule type" value="Genomic_DNA"/>
</dbReference>
<feature type="region of interest" description="Disordered" evidence="1">
    <location>
        <begin position="56"/>
        <end position="101"/>
    </location>
</feature>
<name>A0AAV7QNP2_PLEWA</name>
<sequence>MHVGDVVVVRDGYPSWKFRTPYEPSRWTVIDVQGTMVTAQRGDQRVTRNVSWFKRVEGHDEDTPTDAEEMDDVADHRMEPREVPRNNPSSSLNPELIPNAR</sequence>
<reference evidence="2" key="1">
    <citation type="journal article" date="2022" name="bioRxiv">
        <title>Sequencing and chromosome-scale assembly of the giantPleurodeles waltlgenome.</title>
        <authorList>
            <person name="Brown T."/>
            <person name="Elewa A."/>
            <person name="Iarovenko S."/>
            <person name="Subramanian E."/>
            <person name="Araus A.J."/>
            <person name="Petzold A."/>
            <person name="Susuki M."/>
            <person name="Suzuki K.-i.T."/>
            <person name="Hayashi T."/>
            <person name="Toyoda A."/>
            <person name="Oliveira C."/>
            <person name="Osipova E."/>
            <person name="Leigh N.D."/>
            <person name="Simon A."/>
            <person name="Yun M.H."/>
        </authorList>
    </citation>
    <scope>NUCLEOTIDE SEQUENCE</scope>
    <source>
        <strain evidence="2">20211129_DDA</strain>
        <tissue evidence="2">Liver</tissue>
    </source>
</reference>
<evidence type="ECO:0000256" key="1">
    <source>
        <dbReference type="SAM" id="MobiDB-lite"/>
    </source>
</evidence>
<gene>
    <name evidence="2" type="ORF">NDU88_008453</name>
</gene>